<dbReference type="InterPro" id="IPR000843">
    <property type="entry name" value="HTH_LacI"/>
</dbReference>
<dbReference type="Pfam" id="PF13377">
    <property type="entry name" value="Peripla_BP_3"/>
    <property type="match status" value="1"/>
</dbReference>
<keyword evidence="4" id="KW-0804">Transcription</keyword>
<organism evidence="6 7">
    <name type="scientific">Paenibacillus montaniterrae</name>
    <dbReference type="NCBI Taxonomy" id="429341"/>
    <lineage>
        <taxon>Bacteria</taxon>
        <taxon>Bacillati</taxon>
        <taxon>Bacillota</taxon>
        <taxon>Bacilli</taxon>
        <taxon>Bacillales</taxon>
        <taxon>Paenibacillaceae</taxon>
        <taxon>Paenibacillus</taxon>
    </lineage>
</organism>
<dbReference type="GO" id="GO:0000976">
    <property type="term" value="F:transcription cis-regulatory region binding"/>
    <property type="evidence" value="ECO:0007669"/>
    <property type="project" value="TreeGrafter"/>
</dbReference>
<dbReference type="InterPro" id="IPR046335">
    <property type="entry name" value="LacI/GalR-like_sensor"/>
</dbReference>
<dbReference type="SUPFAM" id="SSF53822">
    <property type="entry name" value="Periplasmic binding protein-like I"/>
    <property type="match status" value="1"/>
</dbReference>
<dbReference type="Gene3D" id="3.40.50.2300">
    <property type="match status" value="2"/>
</dbReference>
<dbReference type="Pfam" id="PF00356">
    <property type="entry name" value="LacI"/>
    <property type="match status" value="1"/>
</dbReference>
<evidence type="ECO:0000256" key="4">
    <source>
        <dbReference type="ARBA" id="ARBA00023163"/>
    </source>
</evidence>
<dbReference type="Proteomes" id="UP000683139">
    <property type="component" value="Unassembled WGS sequence"/>
</dbReference>
<dbReference type="AlphaFoldDB" id="A0A919YK38"/>
<keyword evidence="1" id="KW-0678">Repressor</keyword>
<gene>
    <name evidence="6" type="ORF">J40TS1_14990</name>
</gene>
<feature type="domain" description="HTH lacI-type" evidence="5">
    <location>
        <begin position="5"/>
        <end position="56"/>
    </location>
</feature>
<name>A0A919YK38_9BACL</name>
<dbReference type="PANTHER" id="PTHR30146">
    <property type="entry name" value="LACI-RELATED TRANSCRIPTIONAL REPRESSOR"/>
    <property type="match status" value="1"/>
</dbReference>
<accession>A0A919YK38</accession>
<dbReference type="RefSeq" id="WP_213514123.1">
    <property type="nucleotide sequence ID" value="NZ_BOSE01000002.1"/>
</dbReference>
<comment type="caution">
    <text evidence="6">The sequence shown here is derived from an EMBL/GenBank/DDBJ whole genome shotgun (WGS) entry which is preliminary data.</text>
</comment>
<dbReference type="SMART" id="SM00354">
    <property type="entry name" value="HTH_LACI"/>
    <property type="match status" value="1"/>
</dbReference>
<keyword evidence="7" id="KW-1185">Reference proteome</keyword>
<keyword evidence="3" id="KW-0238">DNA-binding</keyword>
<keyword evidence="2" id="KW-0805">Transcription regulation</keyword>
<dbReference type="InterPro" id="IPR028082">
    <property type="entry name" value="Peripla_BP_I"/>
</dbReference>
<evidence type="ECO:0000256" key="1">
    <source>
        <dbReference type="ARBA" id="ARBA00022491"/>
    </source>
</evidence>
<proteinExistence type="predicted"/>
<dbReference type="SUPFAM" id="SSF47413">
    <property type="entry name" value="lambda repressor-like DNA-binding domains"/>
    <property type="match status" value="1"/>
</dbReference>
<reference evidence="6" key="1">
    <citation type="submission" date="2021-03" db="EMBL/GenBank/DDBJ databases">
        <title>Antimicrobial resistance genes in bacteria isolated from Japanese honey, and their potential for conferring macrolide and lincosamide resistance in the American foulbrood pathogen Paenibacillus larvae.</title>
        <authorList>
            <person name="Okamoto M."/>
            <person name="Kumagai M."/>
            <person name="Kanamori H."/>
            <person name="Takamatsu D."/>
        </authorList>
    </citation>
    <scope>NUCLEOTIDE SEQUENCE</scope>
    <source>
        <strain evidence="6">J40TS1</strain>
    </source>
</reference>
<dbReference type="PROSITE" id="PS50932">
    <property type="entry name" value="HTH_LACI_2"/>
    <property type="match status" value="1"/>
</dbReference>
<evidence type="ECO:0000259" key="5">
    <source>
        <dbReference type="PROSITE" id="PS50932"/>
    </source>
</evidence>
<evidence type="ECO:0000313" key="7">
    <source>
        <dbReference type="Proteomes" id="UP000683139"/>
    </source>
</evidence>
<sequence>MRKKVTIQEIADAVGMSKYAVSRALAGKSGVSAETRQLIVDTAQKLGYFAKREAASPFLLQNRFADQKSIETIETILILFPNVRYQNTESLYWGPVFNGISSALNQRGINILTLTEPSGDSIFTLLNPDGIQGIIAVGSISTPILLELQQSGIPIVIVDHHDEQFHADSIFTDNTNSMVELMKELIKAGFTNFQFIGNIREAASFKDRWLGFRLALEEHNIPNQQNPRLIGPEADTIYTVLPNMARDRQLPEVFVCANDTYAFFAIETLKNEGLSVPEVCQFTGFDYTYPDLALYATVDVHKEVIGMRAVDQLLWRIANPKLPYERRLIGASIVRRSAHPSAKA</sequence>
<dbReference type="InterPro" id="IPR010982">
    <property type="entry name" value="Lambda_DNA-bd_dom_sf"/>
</dbReference>
<evidence type="ECO:0000256" key="2">
    <source>
        <dbReference type="ARBA" id="ARBA00023015"/>
    </source>
</evidence>
<evidence type="ECO:0000256" key="3">
    <source>
        <dbReference type="ARBA" id="ARBA00023125"/>
    </source>
</evidence>
<protein>
    <submittedName>
        <fullName evidence="6">LacI family transcriptional regulator</fullName>
    </submittedName>
</protein>
<dbReference type="CDD" id="cd01392">
    <property type="entry name" value="HTH_LacI"/>
    <property type="match status" value="1"/>
</dbReference>
<dbReference type="GO" id="GO:0003700">
    <property type="term" value="F:DNA-binding transcription factor activity"/>
    <property type="evidence" value="ECO:0007669"/>
    <property type="project" value="TreeGrafter"/>
</dbReference>
<dbReference type="EMBL" id="BOSE01000002">
    <property type="protein sequence ID" value="GIP15857.1"/>
    <property type="molecule type" value="Genomic_DNA"/>
</dbReference>
<evidence type="ECO:0000313" key="6">
    <source>
        <dbReference type="EMBL" id="GIP15857.1"/>
    </source>
</evidence>
<dbReference type="PANTHER" id="PTHR30146:SF148">
    <property type="entry name" value="HTH-TYPE TRANSCRIPTIONAL REPRESSOR PURR-RELATED"/>
    <property type="match status" value="1"/>
</dbReference>
<dbReference type="Gene3D" id="1.10.260.40">
    <property type="entry name" value="lambda repressor-like DNA-binding domains"/>
    <property type="match status" value="1"/>
</dbReference>